<evidence type="ECO:0000313" key="1">
    <source>
        <dbReference type="EMBL" id="CAG8798033.1"/>
    </source>
</evidence>
<evidence type="ECO:0000313" key="2">
    <source>
        <dbReference type="Proteomes" id="UP000789901"/>
    </source>
</evidence>
<gene>
    <name evidence="1" type="ORF">GMARGA_LOCUS22517</name>
</gene>
<name>A0ABN7VU01_GIGMA</name>
<reference evidence="1 2" key="1">
    <citation type="submission" date="2021-06" db="EMBL/GenBank/DDBJ databases">
        <authorList>
            <person name="Kallberg Y."/>
            <person name="Tangrot J."/>
            <person name="Rosling A."/>
        </authorList>
    </citation>
    <scope>NUCLEOTIDE SEQUENCE [LARGE SCALE GENOMIC DNA]</scope>
    <source>
        <strain evidence="1 2">120-4 pot B 10/14</strain>
    </source>
</reference>
<sequence>MLGPIWATWNQNKYGLLELREKYVFLQCNDKSNVNPIHSQSFVDNVVTILLDVKVKENFKQEFVLLMNFFQNAEKYLVKRICDLGKQEFITNHTDGSCGGFVDPSDWDPGDATYFYMQEKLRDGYKCIQP</sequence>
<dbReference type="EMBL" id="CAJVQB010021810">
    <property type="protein sequence ID" value="CAG8798033.1"/>
    <property type="molecule type" value="Genomic_DNA"/>
</dbReference>
<accession>A0ABN7VU01</accession>
<organism evidence="1 2">
    <name type="scientific">Gigaspora margarita</name>
    <dbReference type="NCBI Taxonomy" id="4874"/>
    <lineage>
        <taxon>Eukaryota</taxon>
        <taxon>Fungi</taxon>
        <taxon>Fungi incertae sedis</taxon>
        <taxon>Mucoromycota</taxon>
        <taxon>Glomeromycotina</taxon>
        <taxon>Glomeromycetes</taxon>
        <taxon>Diversisporales</taxon>
        <taxon>Gigasporaceae</taxon>
        <taxon>Gigaspora</taxon>
    </lineage>
</organism>
<dbReference type="Proteomes" id="UP000789901">
    <property type="component" value="Unassembled WGS sequence"/>
</dbReference>
<keyword evidence="2" id="KW-1185">Reference proteome</keyword>
<proteinExistence type="predicted"/>
<protein>
    <submittedName>
        <fullName evidence="1">29188_t:CDS:1</fullName>
    </submittedName>
</protein>
<comment type="caution">
    <text evidence="1">The sequence shown here is derived from an EMBL/GenBank/DDBJ whole genome shotgun (WGS) entry which is preliminary data.</text>
</comment>